<dbReference type="InterPro" id="IPR032770">
    <property type="entry name" value="DUF4537"/>
</dbReference>
<evidence type="ECO:0000256" key="1">
    <source>
        <dbReference type="SAM" id="MobiDB-lite"/>
    </source>
</evidence>
<dbReference type="EMBL" id="ABDC03006404">
    <property type="status" value="NOT_ANNOTATED_CDS"/>
    <property type="molecule type" value="Genomic_DNA"/>
</dbReference>
<dbReference type="GeneTree" id="ENSGT00390000012348"/>
<organism evidence="3 4">
    <name type="scientific">Microcebus murinus</name>
    <name type="common">Gray mouse lemur</name>
    <name type="synonym">Lemur murinus</name>
    <dbReference type="NCBI Taxonomy" id="30608"/>
    <lineage>
        <taxon>Eukaryota</taxon>
        <taxon>Metazoa</taxon>
        <taxon>Chordata</taxon>
        <taxon>Craniata</taxon>
        <taxon>Vertebrata</taxon>
        <taxon>Euteleostomi</taxon>
        <taxon>Mammalia</taxon>
        <taxon>Eutheria</taxon>
        <taxon>Euarchontoglires</taxon>
        <taxon>Primates</taxon>
        <taxon>Strepsirrhini</taxon>
        <taxon>Lemuriformes</taxon>
        <taxon>Cheirogaleidae</taxon>
        <taxon>Microcebus</taxon>
    </lineage>
</organism>
<gene>
    <name evidence="3" type="primary">C11orf16</name>
    <name evidence="3" type="synonym">C5H11orf16</name>
</gene>
<dbReference type="OrthoDB" id="6241467at2759"/>
<dbReference type="PANTHER" id="PTHR14343:SF3">
    <property type="entry name" value="SIMILAR TO PREDICTED GENE ICRFP703B1614Q5.5"/>
    <property type="match status" value="1"/>
</dbReference>
<proteinExistence type="predicted"/>
<evidence type="ECO:0000313" key="3">
    <source>
        <dbReference type="Ensembl" id="ENSMICP00000049968.1"/>
    </source>
</evidence>
<evidence type="ECO:0000259" key="2">
    <source>
        <dbReference type="Pfam" id="PF15057"/>
    </source>
</evidence>
<sequence>MESSTGLGMPLPKYCSVATTLKASGWDHAAPLWDLSFTCPFALRAPWLTRHEPLTRCASYHPCLHCADPAWQGPGWLGRAGDADTRVLARREPDGCYYRAQIKAAPEMERQGTLLVEYKAPLVTGTEGPARQQSVVLEEDVIRLSPSVGYVLHLGDKVLAPWEPDRQRYGPGTVVLSLEAGDPQRAPKEEEITVHFWNGRTAKVPLGEVQWVTPAIWKKAVERLRKPFTREHPSPLRRAPCCSLLGPATGCIANGLPLGTPSLHPPCHPHTCCQLLHQGCLCCCPSAGLTWWPLHRTSEATARELPESELRPTAQLLPLEGPKEEEVAVPAPVALSFSSSSSSASSSEEEDLEDDLEMGLPQRLMVNSAINTDPILLETSPRQSGLCRPEWRYWRRNGPEPRPGKPGTRRCNIQKQKDNRQEGVQTVGVGTPKELAMKATNMKLPQTLPEEAEHRKLSQGIVTHQRAKNSP</sequence>
<protein>
    <submittedName>
        <fullName evidence="3">Chromosome 11 open reading frame 16</fullName>
    </submittedName>
</protein>
<dbReference type="AlphaFoldDB" id="A0A8B7HQJ7"/>
<dbReference type="PANTHER" id="PTHR14343">
    <property type="entry name" value="VWFA DOMAIN-CONTAINING PROTEIN"/>
    <property type="match status" value="1"/>
</dbReference>
<dbReference type="Pfam" id="PF15057">
    <property type="entry name" value="DUF4537"/>
    <property type="match status" value="1"/>
</dbReference>
<reference evidence="3" key="3">
    <citation type="submission" date="2025-09" db="UniProtKB">
        <authorList>
            <consortium name="Ensembl"/>
        </authorList>
    </citation>
    <scope>IDENTIFICATION</scope>
</reference>
<accession>A0A8B7HQJ7</accession>
<feature type="domain" description="DUF4537" evidence="2">
    <location>
        <begin position="85"/>
        <end position="223"/>
    </location>
</feature>
<feature type="region of interest" description="Disordered" evidence="1">
    <location>
        <begin position="448"/>
        <end position="471"/>
    </location>
</feature>
<evidence type="ECO:0000313" key="4">
    <source>
        <dbReference type="Proteomes" id="UP000694394"/>
    </source>
</evidence>
<keyword evidence="4" id="KW-1185">Reference proteome</keyword>
<reference evidence="3" key="2">
    <citation type="submission" date="2025-08" db="UniProtKB">
        <authorList>
            <consortium name="Ensembl"/>
        </authorList>
    </citation>
    <scope>IDENTIFICATION</scope>
</reference>
<dbReference type="KEGG" id="mmur:105881962"/>
<reference evidence="3" key="1">
    <citation type="submission" date="2016-12" db="EMBL/GenBank/DDBJ databases">
        <title>Mouse lemur reference genome and diversity panel.</title>
        <authorList>
            <person name="Harris R."/>
            <person name="Larsen P."/>
            <person name="Liu Y."/>
            <person name="Hughes D.S."/>
            <person name="Murali S."/>
            <person name="Raveendran M."/>
            <person name="Korchina V."/>
            <person name="Wang M."/>
            <person name="Jhangiani S."/>
            <person name="Bandaranaike D."/>
            <person name="Bellair M."/>
            <person name="Blankenburg K."/>
            <person name="Chao H."/>
            <person name="Dahdouli M."/>
            <person name="Dinh H."/>
            <person name="Doddapaneni H."/>
            <person name="English A."/>
            <person name="Firestine M."/>
            <person name="Gnanaolivu R."/>
            <person name="Gross S."/>
            <person name="Hernandez B."/>
            <person name="Javaid M."/>
            <person name="Jayaseelan J."/>
            <person name="Jones J."/>
            <person name="Khan Z."/>
            <person name="Kovar C."/>
            <person name="Kurapati P."/>
            <person name="Le B."/>
            <person name="Lee S."/>
            <person name="Li M."/>
            <person name="Mathew T."/>
            <person name="Narasimhan A."/>
            <person name="Ngo D."/>
            <person name="Nguyen L."/>
            <person name="Okwuonu G."/>
            <person name="Ongeri F."/>
            <person name="Osuji N."/>
            <person name="Pu L.-L."/>
            <person name="Puazo M."/>
            <person name="Quiroz J."/>
            <person name="Raj R."/>
            <person name="Rajbhandari K."/>
            <person name="Reid J.G."/>
            <person name="Santibanez J."/>
            <person name="Sexton D."/>
            <person name="Skinner E."/>
            <person name="Vee V."/>
            <person name="Weissenberger G."/>
            <person name="Wu Y."/>
            <person name="Xin Y."/>
            <person name="Han Y."/>
            <person name="Campbell C."/>
            <person name="Brown A."/>
            <person name="Sullivan B."/>
            <person name="Shelton J."/>
            <person name="Brown S."/>
            <person name="Dudchenko O."/>
            <person name="Machol I."/>
            <person name="Durand N."/>
            <person name="Shamim M."/>
            <person name="Lieberman A."/>
            <person name="Muzny D.M."/>
            <person name="Richards S."/>
            <person name="Yoder A."/>
            <person name="Worley K.C."/>
            <person name="Rogers J."/>
            <person name="Gibbs R.A."/>
        </authorList>
    </citation>
    <scope>NUCLEOTIDE SEQUENCE [LARGE SCALE GENOMIC DNA]</scope>
</reference>
<name>A0A8B7HQJ7_MICMU</name>
<dbReference type="Ensembl" id="ENSMICT00000061785.1">
    <property type="protein sequence ID" value="ENSMICP00000049968.1"/>
    <property type="gene ID" value="ENSMICG00000047044.1"/>
</dbReference>
<dbReference type="Proteomes" id="UP000694394">
    <property type="component" value="Chromosome 5"/>
</dbReference>